<dbReference type="OrthoDB" id="4762412at2"/>
<dbReference type="SUPFAM" id="SSF55816">
    <property type="entry name" value="5'-nucleotidase (syn. UDP-sugar hydrolase), C-terminal domain"/>
    <property type="match status" value="1"/>
</dbReference>
<dbReference type="InterPro" id="IPR036907">
    <property type="entry name" value="5'-Nucleotdase_C_sf"/>
</dbReference>
<dbReference type="PRINTS" id="PR01607">
    <property type="entry name" value="APYRASEFAMLY"/>
</dbReference>
<reference evidence="2 3" key="1">
    <citation type="submission" date="2018-02" db="EMBL/GenBank/DDBJ databases">
        <title>Genomic Encyclopedia of Archaeal and Bacterial Type Strains, Phase II (KMG-II): from individual species to whole genera.</title>
        <authorList>
            <person name="Goeker M."/>
        </authorList>
    </citation>
    <scope>NUCLEOTIDE SEQUENCE [LARGE SCALE GENOMIC DNA]</scope>
    <source>
        <strain evidence="2 3">DSM 29526</strain>
    </source>
</reference>
<proteinExistence type="predicted"/>
<sequence length="253" mass="27333">MRLPFAATSALLLVALTGCQRPIGQPAVQPQYYVVTAAIEPDSTDISASRVADLIAPYSVQLEDAMNRVVAEVALPLVKAQPESPLGNWTADLLLAAARDLFPDYEVAFAVQNYGGLRISEIGPGPLRVYNLYELMPFDNELVLVEVTGSELTEFVSHILAEGGWPVSEGLAATRRGTTVEIMVGGQPVVDDRIYYLAVPDYVANGGNDSEMLTEKRQIPSGRMIRDLLIDYAAKANGPISVKSNGSRIKILD</sequence>
<evidence type="ECO:0000313" key="3">
    <source>
        <dbReference type="Proteomes" id="UP000237662"/>
    </source>
</evidence>
<dbReference type="AlphaFoldDB" id="A0A2S6I5J4"/>
<accession>A0A2S6I5J4</accession>
<dbReference type="PANTHER" id="PTHR11575">
    <property type="entry name" value="5'-NUCLEOTIDASE-RELATED"/>
    <property type="match status" value="1"/>
</dbReference>
<dbReference type="GO" id="GO:0009166">
    <property type="term" value="P:nucleotide catabolic process"/>
    <property type="evidence" value="ECO:0007669"/>
    <property type="project" value="InterPro"/>
</dbReference>
<dbReference type="Gene3D" id="3.90.780.10">
    <property type="entry name" value="5'-Nucleotidase, C-terminal domain"/>
    <property type="match status" value="1"/>
</dbReference>
<organism evidence="2 3">
    <name type="scientific">Neolewinella xylanilytica</name>
    <dbReference type="NCBI Taxonomy" id="1514080"/>
    <lineage>
        <taxon>Bacteria</taxon>
        <taxon>Pseudomonadati</taxon>
        <taxon>Bacteroidota</taxon>
        <taxon>Saprospiria</taxon>
        <taxon>Saprospirales</taxon>
        <taxon>Lewinellaceae</taxon>
        <taxon>Neolewinella</taxon>
    </lineage>
</organism>
<dbReference type="InterPro" id="IPR006179">
    <property type="entry name" value="5_nucleotidase/apyrase"/>
</dbReference>
<protein>
    <submittedName>
        <fullName evidence="2">5'-nucleotidase-like protein</fullName>
    </submittedName>
</protein>
<dbReference type="InterPro" id="IPR008334">
    <property type="entry name" value="5'-Nucleotdase_C"/>
</dbReference>
<dbReference type="PROSITE" id="PS51257">
    <property type="entry name" value="PROKAR_LIPOPROTEIN"/>
    <property type="match status" value="1"/>
</dbReference>
<name>A0A2S6I5J4_9BACT</name>
<gene>
    <name evidence="2" type="ORF">CLV84_3373</name>
</gene>
<evidence type="ECO:0000313" key="2">
    <source>
        <dbReference type="EMBL" id="PPK86446.1"/>
    </source>
</evidence>
<evidence type="ECO:0000259" key="1">
    <source>
        <dbReference type="Pfam" id="PF02872"/>
    </source>
</evidence>
<dbReference type="PANTHER" id="PTHR11575:SF24">
    <property type="entry name" value="5'-NUCLEOTIDASE"/>
    <property type="match status" value="1"/>
</dbReference>
<dbReference type="RefSeq" id="WP_104420877.1">
    <property type="nucleotide sequence ID" value="NZ_PTJC01000006.1"/>
</dbReference>
<dbReference type="Proteomes" id="UP000237662">
    <property type="component" value="Unassembled WGS sequence"/>
</dbReference>
<dbReference type="Pfam" id="PF02872">
    <property type="entry name" value="5_nucleotid_C"/>
    <property type="match status" value="1"/>
</dbReference>
<comment type="caution">
    <text evidence="2">The sequence shown here is derived from an EMBL/GenBank/DDBJ whole genome shotgun (WGS) entry which is preliminary data.</text>
</comment>
<feature type="domain" description="5'-Nucleotidase C-terminal" evidence="1">
    <location>
        <begin position="81"/>
        <end position="214"/>
    </location>
</feature>
<dbReference type="EMBL" id="PTJC01000006">
    <property type="protein sequence ID" value="PPK86446.1"/>
    <property type="molecule type" value="Genomic_DNA"/>
</dbReference>
<dbReference type="GO" id="GO:0030288">
    <property type="term" value="C:outer membrane-bounded periplasmic space"/>
    <property type="evidence" value="ECO:0007669"/>
    <property type="project" value="TreeGrafter"/>
</dbReference>
<keyword evidence="3" id="KW-1185">Reference proteome</keyword>
<dbReference type="GO" id="GO:0016787">
    <property type="term" value="F:hydrolase activity"/>
    <property type="evidence" value="ECO:0007669"/>
    <property type="project" value="InterPro"/>
</dbReference>